<dbReference type="SMART" id="SM00342">
    <property type="entry name" value="HTH_ARAC"/>
    <property type="match status" value="1"/>
</dbReference>
<dbReference type="PANTHER" id="PTHR43280:SF2">
    <property type="entry name" value="HTH-TYPE TRANSCRIPTIONAL REGULATOR EXSA"/>
    <property type="match status" value="1"/>
</dbReference>
<keyword evidence="4" id="KW-0472">Membrane</keyword>
<dbReference type="PROSITE" id="PS01124">
    <property type="entry name" value="HTH_ARAC_FAMILY_2"/>
    <property type="match status" value="1"/>
</dbReference>
<dbReference type="AlphaFoldDB" id="A0A329MND7"/>
<dbReference type="GO" id="GO:0043565">
    <property type="term" value="F:sequence-specific DNA binding"/>
    <property type="evidence" value="ECO:0007669"/>
    <property type="project" value="InterPro"/>
</dbReference>
<organism evidence="6 7">
    <name type="scientific">Paenibacillus contaminans</name>
    <dbReference type="NCBI Taxonomy" id="450362"/>
    <lineage>
        <taxon>Bacteria</taxon>
        <taxon>Bacillati</taxon>
        <taxon>Bacillota</taxon>
        <taxon>Bacilli</taxon>
        <taxon>Bacillales</taxon>
        <taxon>Paenibacillaceae</taxon>
        <taxon>Paenibacillus</taxon>
    </lineage>
</organism>
<name>A0A329MND7_9BACL</name>
<dbReference type="GO" id="GO:0003700">
    <property type="term" value="F:DNA-binding transcription factor activity"/>
    <property type="evidence" value="ECO:0007669"/>
    <property type="project" value="InterPro"/>
</dbReference>
<evidence type="ECO:0000259" key="5">
    <source>
        <dbReference type="PROSITE" id="PS01124"/>
    </source>
</evidence>
<dbReference type="Proteomes" id="UP000250369">
    <property type="component" value="Unassembled WGS sequence"/>
</dbReference>
<keyword evidence="3" id="KW-0804">Transcription</keyword>
<evidence type="ECO:0000256" key="4">
    <source>
        <dbReference type="SAM" id="Phobius"/>
    </source>
</evidence>
<keyword evidence="2" id="KW-0238">DNA-binding</keyword>
<dbReference type="EMBL" id="QMFB01000009">
    <property type="protein sequence ID" value="RAV20233.1"/>
    <property type="molecule type" value="Genomic_DNA"/>
</dbReference>
<keyword evidence="4" id="KW-0812">Transmembrane</keyword>
<dbReference type="InterPro" id="IPR018060">
    <property type="entry name" value="HTH_AraC"/>
</dbReference>
<dbReference type="SUPFAM" id="SSF46689">
    <property type="entry name" value="Homeodomain-like"/>
    <property type="match status" value="2"/>
</dbReference>
<evidence type="ECO:0000313" key="6">
    <source>
        <dbReference type="EMBL" id="RAV20233.1"/>
    </source>
</evidence>
<keyword evidence="1" id="KW-0805">Transcription regulation</keyword>
<feature type="transmembrane region" description="Helical" evidence="4">
    <location>
        <begin position="75"/>
        <end position="95"/>
    </location>
</feature>
<dbReference type="Gene3D" id="1.10.10.60">
    <property type="entry name" value="Homeodomain-like"/>
    <property type="match status" value="2"/>
</dbReference>
<proteinExistence type="predicted"/>
<dbReference type="Pfam" id="PF12833">
    <property type="entry name" value="HTH_18"/>
    <property type="match status" value="1"/>
</dbReference>
<evidence type="ECO:0000313" key="7">
    <source>
        <dbReference type="Proteomes" id="UP000250369"/>
    </source>
</evidence>
<dbReference type="Gene3D" id="6.10.340.10">
    <property type="match status" value="1"/>
</dbReference>
<keyword evidence="7" id="KW-1185">Reference proteome</keyword>
<sequence>MIHSRKAAPFPATDDFLHGRFRPLHSFANAIYEGNVIAERLRGVYNKIHPGERRRSERMVEAKIKRGLTYWKNMVIVLLATCLPAVLIGSSIYYVGNDRIIRELNGAHQAQLKQTIQRFDDYLSHLEVFSAQMAFQPDFNESLNEVDFSRQFEKTRDLYKSLQLMKQSNPLIDTITLYLQKTETTISDMNGVNRVASDKDKEMYRSLLSDSRSIYVTDVKETKAVVIRLPSDGSATPFGAFLVSLNQKVLDRLVDNFATEDGTAFLMDMDGNSVTSDRAAANAGKLPLKDALKREVLAIGSDGSTFVYAFDGISYSVSHGQLSRLGSKWMYVSATPISQITQPVTAMSKAIIIVSLLGLAIALVISWFTSNRVYRPIQRLMNLFQPSKEAVVSHSNEIAYIEAQWKQQLLERHELQTRIQQSLPSIREGFLQQFFEGRFYYLTERDVAERLQQFEWDVEGKQFAFLVVKLHRTANLAGKITVRDEQLVAFAATNIIDELCHSLAQHVHVFNFQDSSVGAMLVMPKELTAEELKKRMIQLSKDISGTIGNLLRLQVTIALSRMSDNIMHTPELLEEARKTIRYRHMTEVNQLLDAEDFYSPAEEPLAAFPFELEKEIIHDLRMGLEREAVLHVRQFMESLQQQLGTELRVQEGMLKLLGSIYDAIWKSGMNPHQLYKDSHLFEMLLNIREPDDMVDWFHGKVIRPYVNALSKSYDTGMKEIVDKLLAVLQDEYLSNVSLDQYAERLGVSVFKLSRGFKQVTGENFIDYVTRLRLGKCMELLLTTDLKVNEIAERLQYNPPYFVRVFKKHTGMTPGQYREKHKSM</sequence>
<protein>
    <recommendedName>
        <fullName evidence="5">HTH araC/xylS-type domain-containing protein</fullName>
    </recommendedName>
</protein>
<gene>
    <name evidence="6" type="ORF">DQG23_17375</name>
</gene>
<dbReference type="InterPro" id="IPR009057">
    <property type="entry name" value="Homeodomain-like_sf"/>
</dbReference>
<evidence type="ECO:0000256" key="1">
    <source>
        <dbReference type="ARBA" id="ARBA00023015"/>
    </source>
</evidence>
<keyword evidence="4" id="KW-1133">Transmembrane helix</keyword>
<feature type="transmembrane region" description="Helical" evidence="4">
    <location>
        <begin position="350"/>
        <end position="369"/>
    </location>
</feature>
<reference evidence="6 7" key="1">
    <citation type="journal article" date="2009" name="Int. J. Syst. Evol. Microbiol.">
        <title>Paenibacillus contaminans sp. nov., isolated from a contaminated laboratory plate.</title>
        <authorList>
            <person name="Chou J.H."/>
            <person name="Lee J.H."/>
            <person name="Lin M.C."/>
            <person name="Chang P.S."/>
            <person name="Arun A.B."/>
            <person name="Young C.C."/>
            <person name="Chen W.M."/>
        </authorList>
    </citation>
    <scope>NUCLEOTIDE SEQUENCE [LARGE SCALE GENOMIC DNA]</scope>
    <source>
        <strain evidence="6 7">CKOBP-6</strain>
    </source>
</reference>
<comment type="caution">
    <text evidence="6">The sequence shown here is derived from an EMBL/GenBank/DDBJ whole genome shotgun (WGS) entry which is preliminary data.</text>
</comment>
<evidence type="ECO:0000256" key="2">
    <source>
        <dbReference type="ARBA" id="ARBA00023125"/>
    </source>
</evidence>
<evidence type="ECO:0000256" key="3">
    <source>
        <dbReference type="ARBA" id="ARBA00023163"/>
    </source>
</evidence>
<accession>A0A329MND7</accession>
<dbReference type="PANTHER" id="PTHR43280">
    <property type="entry name" value="ARAC-FAMILY TRANSCRIPTIONAL REGULATOR"/>
    <property type="match status" value="1"/>
</dbReference>
<feature type="domain" description="HTH araC/xylS-type" evidence="5">
    <location>
        <begin position="722"/>
        <end position="819"/>
    </location>
</feature>